<protein>
    <submittedName>
        <fullName evidence="2">Uncharacterized protein</fullName>
    </submittedName>
</protein>
<feature type="compositionally biased region" description="Basic and acidic residues" evidence="1">
    <location>
        <begin position="18"/>
        <end position="28"/>
    </location>
</feature>
<feature type="region of interest" description="Disordered" evidence="1">
    <location>
        <begin position="1"/>
        <end position="48"/>
    </location>
</feature>
<dbReference type="EMBL" id="BGZK01000220">
    <property type="protein sequence ID" value="GBP29440.1"/>
    <property type="molecule type" value="Genomic_DNA"/>
</dbReference>
<dbReference type="AlphaFoldDB" id="A0A4C1UT87"/>
<feature type="compositionally biased region" description="Basic residues" evidence="1">
    <location>
        <begin position="37"/>
        <end position="46"/>
    </location>
</feature>
<evidence type="ECO:0000256" key="1">
    <source>
        <dbReference type="SAM" id="MobiDB-lite"/>
    </source>
</evidence>
<dbReference type="Proteomes" id="UP000299102">
    <property type="component" value="Unassembled WGS sequence"/>
</dbReference>
<name>A0A4C1UT87_EUMVA</name>
<comment type="caution">
    <text evidence="2">The sequence shown here is derived from an EMBL/GenBank/DDBJ whole genome shotgun (WGS) entry which is preliminary data.</text>
</comment>
<sequence>MTTVPPPFSSARLPRGRLTADRSGERNWDIATLAPRPPRRSPRRARSPGDMSQYFLRVKIPDSLTVDILSYVLRLYAEGSVMLLFILSFTRASSTLSLAKKRDYVEGYTVRLHYWFLAELNPTGSHNPCEGCCYI</sequence>
<reference evidence="2 3" key="1">
    <citation type="journal article" date="2019" name="Commun. Biol.">
        <title>The bagworm genome reveals a unique fibroin gene that provides high tensile strength.</title>
        <authorList>
            <person name="Kono N."/>
            <person name="Nakamura H."/>
            <person name="Ohtoshi R."/>
            <person name="Tomita M."/>
            <person name="Numata K."/>
            <person name="Arakawa K."/>
        </authorList>
    </citation>
    <scope>NUCLEOTIDE SEQUENCE [LARGE SCALE GENOMIC DNA]</scope>
</reference>
<evidence type="ECO:0000313" key="3">
    <source>
        <dbReference type="Proteomes" id="UP000299102"/>
    </source>
</evidence>
<keyword evidence="3" id="KW-1185">Reference proteome</keyword>
<evidence type="ECO:0000313" key="2">
    <source>
        <dbReference type="EMBL" id="GBP29440.1"/>
    </source>
</evidence>
<proteinExistence type="predicted"/>
<organism evidence="2 3">
    <name type="scientific">Eumeta variegata</name>
    <name type="common">Bagworm moth</name>
    <name type="synonym">Eumeta japonica</name>
    <dbReference type="NCBI Taxonomy" id="151549"/>
    <lineage>
        <taxon>Eukaryota</taxon>
        <taxon>Metazoa</taxon>
        <taxon>Ecdysozoa</taxon>
        <taxon>Arthropoda</taxon>
        <taxon>Hexapoda</taxon>
        <taxon>Insecta</taxon>
        <taxon>Pterygota</taxon>
        <taxon>Neoptera</taxon>
        <taxon>Endopterygota</taxon>
        <taxon>Lepidoptera</taxon>
        <taxon>Glossata</taxon>
        <taxon>Ditrysia</taxon>
        <taxon>Tineoidea</taxon>
        <taxon>Psychidae</taxon>
        <taxon>Oiketicinae</taxon>
        <taxon>Eumeta</taxon>
    </lineage>
</organism>
<gene>
    <name evidence="2" type="ORF">EVAR_22052_1</name>
</gene>
<accession>A0A4C1UT87</accession>